<protein>
    <submittedName>
        <fullName evidence="2">Uncharacterized protein</fullName>
    </submittedName>
</protein>
<feature type="region of interest" description="Disordered" evidence="1">
    <location>
        <begin position="1"/>
        <end position="47"/>
    </location>
</feature>
<dbReference type="EMBL" id="CP000155">
    <property type="protein sequence ID" value="ABC31815.1"/>
    <property type="molecule type" value="Genomic_DNA"/>
</dbReference>
<evidence type="ECO:0000313" key="2">
    <source>
        <dbReference type="EMBL" id="ABC31815.1"/>
    </source>
</evidence>
<name>Q2SC09_HAHCH</name>
<dbReference type="KEGG" id="hch:HCH_05135"/>
<dbReference type="Proteomes" id="UP000000238">
    <property type="component" value="Chromosome"/>
</dbReference>
<reference evidence="2 3" key="1">
    <citation type="journal article" date="2005" name="Nucleic Acids Res.">
        <title>Genomic blueprint of Hahella chejuensis, a marine microbe producing an algicidal agent.</title>
        <authorList>
            <person name="Jeong H."/>
            <person name="Yim J.H."/>
            <person name="Lee C."/>
            <person name="Choi S.-H."/>
            <person name="Park Y.K."/>
            <person name="Yoon S.H."/>
            <person name="Hur C.-G."/>
            <person name="Kang H.-Y."/>
            <person name="Kim D."/>
            <person name="Lee H.H."/>
            <person name="Park K.H."/>
            <person name="Park S.-H."/>
            <person name="Park H.-S."/>
            <person name="Lee H.K."/>
            <person name="Oh T.K."/>
            <person name="Kim J.F."/>
        </authorList>
    </citation>
    <scope>NUCLEOTIDE SEQUENCE [LARGE SCALE GENOMIC DNA]</scope>
    <source>
        <strain evidence="2 3">KCTC 2396</strain>
    </source>
</reference>
<sequence>MEVNRPSVPVPHNVVPAQISSQNTPSAPGRLGENNIRPASSESAPTLTTPEKFKAWAENHDLNLTGYPQAKIERYSEIIIQDLERKNLAAVLDQTKSSAGDEAAVKNLFEKLNLQAFMGKTPDPGLDLSTPKEIGKLTQALKDILTSKLDEPQRRVFNEKFNPPREIHTATDHLEVLNQMNFALKEVNQLIPSKFSVETAAVTKPLAKHVANRIVQQERDKIKEDVLDKLKYLNNSGANNNLAVEMDLGVSILHTPLKATVNLSHKETAQTSQALGVLREKTDAGKFGFEIKLPIIEAGPSVGATVNLSRTSGRGFDNVSDFVDHFTNSVLDLTLSSPGAAKSAKALKKAVASDSDILTQSDQMKLKLQDYLRAHGEGASNLDELRDWRNGSVELALPEPRSIPASAAYKVNSLSYGGFGKLGFKPADVKVSYEHKHTHIHVKGETSLTKKMLEDEDLLKSRTEKFEHRAQDDFFERLGALKEHISHIESASITSEETHSPNPVNSLPLTAENLELFGRSLNRSPSATSEESFYTALQEPPSPGSLSGRASSESLNSVDALNNNEVIVNRSPTIVSGESFYTASQGSPSVISETSSIASSEERPAIDLVRDQLKDMALENFDKLLQYEGNTRSHDTLTKGFGRVEHNLRKVVGMGPKHLESAMKREMEKEVGVKGRASLVEGLTVRHANIFNEFVKTYREETGEAPDTTLAKAREEAPEAIMAFETISKHLETPQMKFSKNDFAQIRALEYSQPKERSHKTTLTLDIASTATATIEHTRRKMRNNANINYNGAFHDIKITIKGSVSPDTIEKIKELASKKAPGLEDAEVTEILSSAAESASGAATGSAAATVSAYFELKDGGMSFGRVLVGGELKVGGKATIPTDTVTVEVGGTVAATHERPVKEFIGKDNLNYFKTQFDGLVSRKTIAETPRTGDGWEELTKKFDGHLDAMMTNMATPTSKVRKQVDELFATCQPHAQKEHLEKAEKARDEFFVACEKMAQGPQEGSSATADDLKKEALSAFRLFLYDFKEGIQKDYEKAVKKLS</sequence>
<organism evidence="2 3">
    <name type="scientific">Hahella chejuensis (strain KCTC 2396)</name>
    <dbReference type="NCBI Taxonomy" id="349521"/>
    <lineage>
        <taxon>Bacteria</taxon>
        <taxon>Pseudomonadati</taxon>
        <taxon>Pseudomonadota</taxon>
        <taxon>Gammaproteobacteria</taxon>
        <taxon>Oceanospirillales</taxon>
        <taxon>Hahellaceae</taxon>
        <taxon>Hahella</taxon>
    </lineage>
</organism>
<dbReference type="STRING" id="349521.HCH_05135"/>
<dbReference type="OrthoDB" id="6188003at2"/>
<accession>Q2SC09</accession>
<dbReference type="HOGENOM" id="CLU_291660_0_0_6"/>
<proteinExistence type="predicted"/>
<feature type="compositionally biased region" description="Polar residues" evidence="1">
    <location>
        <begin position="522"/>
        <end position="532"/>
    </location>
</feature>
<keyword evidence="3" id="KW-1185">Reference proteome</keyword>
<evidence type="ECO:0000256" key="1">
    <source>
        <dbReference type="SAM" id="MobiDB-lite"/>
    </source>
</evidence>
<gene>
    <name evidence="2" type="ordered locus">HCH_05135</name>
</gene>
<dbReference type="RefSeq" id="WP_011398880.1">
    <property type="nucleotide sequence ID" value="NC_007645.1"/>
</dbReference>
<feature type="compositionally biased region" description="Polar residues" evidence="1">
    <location>
        <begin position="37"/>
        <end position="47"/>
    </location>
</feature>
<feature type="compositionally biased region" description="Polar residues" evidence="1">
    <location>
        <begin position="544"/>
        <end position="553"/>
    </location>
</feature>
<feature type="region of interest" description="Disordered" evidence="1">
    <location>
        <begin position="522"/>
        <end position="553"/>
    </location>
</feature>
<evidence type="ECO:0000313" key="3">
    <source>
        <dbReference type="Proteomes" id="UP000000238"/>
    </source>
</evidence>
<dbReference type="AlphaFoldDB" id="Q2SC09"/>